<dbReference type="PANTHER" id="PTHR36174:SF1">
    <property type="entry name" value="LIPID II:GLYCINE GLYCYLTRANSFERASE"/>
    <property type="match status" value="1"/>
</dbReference>
<dbReference type="InterPro" id="IPR016181">
    <property type="entry name" value="Acyl_CoA_acyltransferase"/>
</dbReference>
<reference evidence="2" key="1">
    <citation type="submission" date="2016-02" db="EMBL/GenBank/DDBJ databases">
        <title>BD-12 biosynthetic gene cluster.</title>
        <authorList>
            <person name="Maruyama C."/>
            <person name="Niikura H."/>
            <person name="Izumikawa M."/>
            <person name="Hashimoto J."/>
            <person name="Shin-ya K."/>
            <person name="Komatsu M."/>
            <person name="Ikeda H."/>
            <person name="Kuroda M."/>
            <person name="Sekizuka T."/>
            <person name="Ishikawa J."/>
            <person name="Hamano Y."/>
        </authorList>
    </citation>
    <scope>NUCLEOTIDE SEQUENCE</scope>
    <source>
        <strain evidence="2">NBRC 13826</strain>
    </source>
</reference>
<dbReference type="Pfam" id="PF13480">
    <property type="entry name" value="Acetyltransf_6"/>
    <property type="match status" value="1"/>
</dbReference>
<dbReference type="EMBL" id="LC122485">
    <property type="protein sequence ID" value="BAU50935.1"/>
    <property type="molecule type" value="Genomic_DNA"/>
</dbReference>
<proteinExistence type="predicted"/>
<sequence length="288" mass="32114">MGLEGAEIRAMGEEAEAAEDFHQTRERLSFLQRQGVAVRFPEVWDEVGPRAAMLLEESDGAWFMWKGPTGPPDSEVLRRLLAHCAGLPQVTLVLRPEWELPDALAAAGFRPAGTFRTLLVDAAGEDEDVLGRMRASTRSRVRRALRFGFDFADDPGLLPRFHPFYADAMRNANSPDFAPEAYLRELLELPRVHLFGAVHGTEMAAGSVCLVNGDSVEARYVATNPEYRTQAALNFVHFQTMKWAAAQGLRYLDLSGIDGDETSEKTRLINRFKLGFGGTEFSYPVYCR</sequence>
<dbReference type="SUPFAM" id="SSF55729">
    <property type="entry name" value="Acyl-CoA N-acyltransferases (Nat)"/>
    <property type="match status" value="1"/>
</dbReference>
<dbReference type="InterPro" id="IPR050644">
    <property type="entry name" value="PG_Glycine_Bridge_Synth"/>
</dbReference>
<accession>A0A125SZD1</accession>
<dbReference type="InterPro" id="IPR038740">
    <property type="entry name" value="BioF2-like_GNAT_dom"/>
</dbReference>
<evidence type="ECO:0000313" key="2">
    <source>
        <dbReference type="EMBL" id="BAU50935.1"/>
    </source>
</evidence>
<dbReference type="PANTHER" id="PTHR36174">
    <property type="entry name" value="LIPID II:GLYCINE GLYCYLTRANSFERASE"/>
    <property type="match status" value="1"/>
</dbReference>
<evidence type="ECO:0000259" key="1">
    <source>
        <dbReference type="Pfam" id="PF13480"/>
    </source>
</evidence>
<feature type="domain" description="BioF2-like acetyltransferase" evidence="1">
    <location>
        <begin position="132"/>
        <end position="258"/>
    </location>
</feature>
<organism evidence="2">
    <name type="scientific">Streptomyces luteocolor</name>
    <dbReference type="NCBI Taxonomy" id="285500"/>
    <lineage>
        <taxon>Bacteria</taxon>
        <taxon>Bacillati</taxon>
        <taxon>Actinomycetota</taxon>
        <taxon>Actinomycetes</taxon>
        <taxon>Kitasatosporales</taxon>
        <taxon>Streptomycetaceae</taxon>
        <taxon>Streptomyces</taxon>
    </lineage>
</organism>
<protein>
    <submittedName>
        <fullName evidence="2">FemAX protein</fullName>
    </submittedName>
</protein>
<name>A0A125SZD1_9ACTN</name>
<dbReference type="AlphaFoldDB" id="A0A125SZD1"/>
<dbReference type="Gene3D" id="3.40.630.30">
    <property type="match status" value="1"/>
</dbReference>